<comment type="subcellular location">
    <subcellularLocation>
        <location evidence="1">Cell inner membrane</location>
        <topology evidence="1">Multi-pass membrane protein</topology>
    </subcellularLocation>
</comment>
<feature type="transmembrane region" description="Helical" evidence="8">
    <location>
        <begin position="166"/>
        <end position="185"/>
    </location>
</feature>
<evidence type="ECO:0000256" key="6">
    <source>
        <dbReference type="ARBA" id="ARBA00022989"/>
    </source>
</evidence>
<reference evidence="9" key="1">
    <citation type="submission" date="2020-05" db="EMBL/GenBank/DDBJ databases">
        <title>Mycena genomes resolve the evolution of fungal bioluminescence.</title>
        <authorList>
            <person name="Tsai I.J."/>
        </authorList>
    </citation>
    <scope>NUCLEOTIDE SEQUENCE</scope>
    <source>
        <strain evidence="9">110903Hualien_Pintung</strain>
    </source>
</reference>
<accession>A0A8H6WSI9</accession>
<comment type="caution">
    <text evidence="9">The sequence shown here is derived from an EMBL/GenBank/DDBJ whole genome shotgun (WGS) entry which is preliminary data.</text>
</comment>
<dbReference type="EMBL" id="JACAZE010000001">
    <property type="protein sequence ID" value="KAF7323079.1"/>
    <property type="molecule type" value="Genomic_DNA"/>
</dbReference>
<dbReference type="GO" id="GO:0005886">
    <property type="term" value="C:plasma membrane"/>
    <property type="evidence" value="ECO:0007669"/>
    <property type="project" value="UniProtKB-SubCell"/>
</dbReference>
<keyword evidence="5 8" id="KW-0812">Transmembrane</keyword>
<evidence type="ECO:0000256" key="2">
    <source>
        <dbReference type="ARBA" id="ARBA00022448"/>
    </source>
</evidence>
<feature type="transmembrane region" description="Helical" evidence="8">
    <location>
        <begin position="333"/>
        <end position="349"/>
    </location>
</feature>
<keyword evidence="4" id="KW-0997">Cell inner membrane</keyword>
<feature type="transmembrane region" description="Helical" evidence="8">
    <location>
        <begin position="91"/>
        <end position="108"/>
    </location>
</feature>
<evidence type="ECO:0000256" key="5">
    <source>
        <dbReference type="ARBA" id="ARBA00022692"/>
    </source>
</evidence>
<evidence type="ECO:0000256" key="7">
    <source>
        <dbReference type="ARBA" id="ARBA00023136"/>
    </source>
</evidence>
<evidence type="ECO:0000256" key="8">
    <source>
        <dbReference type="SAM" id="Phobius"/>
    </source>
</evidence>
<keyword evidence="2" id="KW-0813">Transport</keyword>
<evidence type="ECO:0000313" key="10">
    <source>
        <dbReference type="Proteomes" id="UP000613580"/>
    </source>
</evidence>
<feature type="transmembrane region" description="Helical" evidence="8">
    <location>
        <begin position="62"/>
        <end position="79"/>
    </location>
</feature>
<keyword evidence="3" id="KW-1003">Cell membrane</keyword>
<dbReference type="Pfam" id="PF20398">
    <property type="entry name" value="DUF6691"/>
    <property type="match status" value="1"/>
</dbReference>
<protein>
    <submittedName>
        <fullName evidence="9">Sulf-transp domain-containing protein</fullName>
    </submittedName>
</protein>
<evidence type="ECO:0000313" key="9">
    <source>
        <dbReference type="EMBL" id="KAF7323079.1"/>
    </source>
</evidence>
<proteinExistence type="predicted"/>
<dbReference type="PANTHER" id="PTHR30574">
    <property type="entry name" value="INNER MEMBRANE PROTEIN YEDE"/>
    <property type="match status" value="1"/>
</dbReference>
<gene>
    <name evidence="9" type="ORF">HMN09_00088000</name>
</gene>
<dbReference type="InterPro" id="IPR046513">
    <property type="entry name" value="DUF6691"/>
</dbReference>
<evidence type="ECO:0000256" key="4">
    <source>
        <dbReference type="ARBA" id="ARBA00022519"/>
    </source>
</evidence>
<evidence type="ECO:0000256" key="1">
    <source>
        <dbReference type="ARBA" id="ARBA00004429"/>
    </source>
</evidence>
<keyword evidence="6 8" id="KW-1133">Transmembrane helix</keyword>
<dbReference type="AlphaFoldDB" id="A0A8H6WSI9"/>
<name>A0A8H6WSI9_MYCCL</name>
<dbReference type="PANTHER" id="PTHR30574:SF1">
    <property type="entry name" value="SULPHUR TRANSPORT DOMAIN-CONTAINING PROTEIN"/>
    <property type="match status" value="1"/>
</dbReference>
<sequence>MRSCDNRVSAYIILRLPTNSDMANPFLGGLAMAAPVHSLLLLNGSVFGISGFLHRASRSPEAVASTAGLFLGGIVVGLVEGCGPSIERISLPFLLGSGLLVGIGTKLGNGCTSGHMLAGLSRLSPRSIVATATFFFTGVLTSHLLHANDLRGRAPEALSWTLDRTGSKLLALQAIPLLIASVLYISTPRQTQQDDAAPASASPQAQAVHPRLRLLASLTTGFEFALALRLSSLSEADKVIAFLLLPGLHEAFDPSLALLALGAIPTAMLLYRYARGSEVPRLGGAWSIPKSREIDAKLLVGAATFGVGWAASGFCPGPGIVNLGRAISTGSNVLPFAAWLAAVVVGGRLV</sequence>
<dbReference type="Proteomes" id="UP000613580">
    <property type="component" value="Unassembled WGS sequence"/>
</dbReference>
<organism evidence="9 10">
    <name type="scientific">Mycena chlorophos</name>
    <name type="common">Agaric fungus</name>
    <name type="synonym">Agaricus chlorophos</name>
    <dbReference type="NCBI Taxonomy" id="658473"/>
    <lineage>
        <taxon>Eukaryota</taxon>
        <taxon>Fungi</taxon>
        <taxon>Dikarya</taxon>
        <taxon>Basidiomycota</taxon>
        <taxon>Agaricomycotina</taxon>
        <taxon>Agaricomycetes</taxon>
        <taxon>Agaricomycetidae</taxon>
        <taxon>Agaricales</taxon>
        <taxon>Marasmiineae</taxon>
        <taxon>Mycenaceae</taxon>
        <taxon>Mycena</taxon>
    </lineage>
</organism>
<dbReference type="OrthoDB" id="10254418at2759"/>
<keyword evidence="7 8" id="KW-0472">Membrane</keyword>
<feature type="transmembrane region" description="Helical" evidence="8">
    <location>
        <begin position="298"/>
        <end position="321"/>
    </location>
</feature>
<evidence type="ECO:0000256" key="3">
    <source>
        <dbReference type="ARBA" id="ARBA00022475"/>
    </source>
</evidence>
<feature type="transmembrane region" description="Helical" evidence="8">
    <location>
        <begin position="128"/>
        <end position="146"/>
    </location>
</feature>
<feature type="transmembrane region" description="Helical" evidence="8">
    <location>
        <begin position="26"/>
        <end position="50"/>
    </location>
</feature>
<dbReference type="InterPro" id="IPR007272">
    <property type="entry name" value="Sulf_transp_TsuA/YedE"/>
</dbReference>
<keyword evidence="10" id="KW-1185">Reference proteome</keyword>